<name>A0A8K1FE70_PYTOL</name>
<dbReference type="InterPro" id="IPR013785">
    <property type="entry name" value="Aldolase_TIM"/>
</dbReference>
<dbReference type="InterPro" id="IPR045247">
    <property type="entry name" value="Oye-like"/>
</dbReference>
<sequence length="375" mass="41816">MSIADYKLFTPLKLGEGFELKNRIVHAPLTRGRANRDRTPSELIQLYYEQRVGAGLIVAEGTAISEQGYGWYRVPGLYNQEQLAAWKKVVDRVHKKDGKIVLQLWHAGRQSHSSFNAKKEVVAPSAIRVVDGSTRDVDAIKSSFEMPRALDIDEIPTIVEHFRRSAALALDAGFDGVEIHGGNGYLVDTFLQSSTNKRTDKYGGSFENRARFLLEVVEAVKMVYPSDRIGVRLSPNGAYGSMGAEDNYEMFNYAMDQLSKHGLAYLSLIDAYGFTGFHEKCRPTTAFDAKKMFKGVVMANNDYMRDSAEGALRSGAADLVAFGRPYISNPDLAERFLNDCPLNPPASYETYFSQRTLDKDPGDGYVDFPAYEPKP</sequence>
<dbReference type="CDD" id="cd02933">
    <property type="entry name" value="OYE_like_FMN"/>
    <property type="match status" value="1"/>
</dbReference>
<dbReference type="GO" id="GO:0005829">
    <property type="term" value="C:cytosol"/>
    <property type="evidence" value="ECO:0007669"/>
    <property type="project" value="UniProtKB-ARBA"/>
</dbReference>
<accession>A0A8K1FE70</accession>
<dbReference type="PANTHER" id="PTHR22893:SF91">
    <property type="entry name" value="NADPH DEHYDROGENASE 2-RELATED"/>
    <property type="match status" value="1"/>
</dbReference>
<dbReference type="EMBL" id="SPLM01000147">
    <property type="protein sequence ID" value="TMW55573.1"/>
    <property type="molecule type" value="Genomic_DNA"/>
</dbReference>
<dbReference type="SUPFAM" id="SSF51395">
    <property type="entry name" value="FMN-linked oxidoreductases"/>
    <property type="match status" value="1"/>
</dbReference>
<dbReference type="InterPro" id="IPR001155">
    <property type="entry name" value="OxRdtase_FMN_N"/>
</dbReference>
<evidence type="ECO:0000256" key="3">
    <source>
        <dbReference type="ARBA" id="ARBA00023002"/>
    </source>
</evidence>
<evidence type="ECO:0000313" key="5">
    <source>
        <dbReference type="EMBL" id="TMW55573.1"/>
    </source>
</evidence>
<keyword evidence="6" id="KW-1185">Reference proteome</keyword>
<feature type="domain" description="NADH:flavin oxidoreductase/NADH oxidase N-terminal" evidence="4">
    <location>
        <begin position="7"/>
        <end position="340"/>
    </location>
</feature>
<evidence type="ECO:0000256" key="2">
    <source>
        <dbReference type="ARBA" id="ARBA00005979"/>
    </source>
</evidence>
<dbReference type="OrthoDB" id="276546at2759"/>
<evidence type="ECO:0000259" key="4">
    <source>
        <dbReference type="Pfam" id="PF00724"/>
    </source>
</evidence>
<dbReference type="AlphaFoldDB" id="A0A8K1FE70"/>
<dbReference type="Gene3D" id="3.20.20.70">
    <property type="entry name" value="Aldolase class I"/>
    <property type="match status" value="1"/>
</dbReference>
<comment type="cofactor">
    <cofactor evidence="1">
        <name>FMN</name>
        <dbReference type="ChEBI" id="CHEBI:58210"/>
    </cofactor>
</comment>
<gene>
    <name evidence="5" type="ORF">Poli38472_010455</name>
</gene>
<evidence type="ECO:0000313" key="6">
    <source>
        <dbReference type="Proteomes" id="UP000794436"/>
    </source>
</evidence>
<dbReference type="PANTHER" id="PTHR22893">
    <property type="entry name" value="NADH OXIDOREDUCTASE-RELATED"/>
    <property type="match status" value="1"/>
</dbReference>
<proteinExistence type="inferred from homology"/>
<reference evidence="5" key="1">
    <citation type="submission" date="2019-03" db="EMBL/GenBank/DDBJ databases">
        <title>Long read genome sequence of the mycoparasitic Pythium oligandrum ATCC 38472 isolated from sugarbeet rhizosphere.</title>
        <authorList>
            <person name="Gaulin E."/>
        </authorList>
    </citation>
    <scope>NUCLEOTIDE SEQUENCE</scope>
    <source>
        <strain evidence="5">ATCC 38472_TT</strain>
    </source>
</reference>
<dbReference type="GO" id="GO:0016628">
    <property type="term" value="F:oxidoreductase activity, acting on the CH-CH group of donors, NAD or NADP as acceptor"/>
    <property type="evidence" value="ECO:0007669"/>
    <property type="project" value="UniProtKB-ARBA"/>
</dbReference>
<keyword evidence="3" id="KW-0560">Oxidoreductase</keyword>
<dbReference type="Proteomes" id="UP000794436">
    <property type="component" value="Unassembled WGS sequence"/>
</dbReference>
<dbReference type="FunFam" id="3.20.20.70:FF:000059">
    <property type="entry name" value="N-ethylmaleimide reductase, FMN-linked"/>
    <property type="match status" value="1"/>
</dbReference>
<comment type="similarity">
    <text evidence="2">Belongs to the NADH:flavin oxidoreductase/NADH oxidase family.</text>
</comment>
<dbReference type="GO" id="GO:0010181">
    <property type="term" value="F:FMN binding"/>
    <property type="evidence" value="ECO:0007669"/>
    <property type="project" value="InterPro"/>
</dbReference>
<comment type="caution">
    <text evidence="5">The sequence shown here is derived from an EMBL/GenBank/DDBJ whole genome shotgun (WGS) entry which is preliminary data.</text>
</comment>
<evidence type="ECO:0000256" key="1">
    <source>
        <dbReference type="ARBA" id="ARBA00001917"/>
    </source>
</evidence>
<protein>
    <recommendedName>
        <fullName evidence="4">NADH:flavin oxidoreductase/NADH oxidase N-terminal domain-containing protein</fullName>
    </recommendedName>
</protein>
<dbReference type="Pfam" id="PF00724">
    <property type="entry name" value="Oxidored_FMN"/>
    <property type="match status" value="1"/>
</dbReference>
<organism evidence="5 6">
    <name type="scientific">Pythium oligandrum</name>
    <name type="common">Mycoparasitic fungus</name>
    <dbReference type="NCBI Taxonomy" id="41045"/>
    <lineage>
        <taxon>Eukaryota</taxon>
        <taxon>Sar</taxon>
        <taxon>Stramenopiles</taxon>
        <taxon>Oomycota</taxon>
        <taxon>Peronosporomycetes</taxon>
        <taxon>Pythiales</taxon>
        <taxon>Pythiaceae</taxon>
        <taxon>Pythium</taxon>
    </lineage>
</organism>